<sequence length="497" mass="55113">MSGLQRIAEHLRNTVQSSKNRKALSAAACALVVTLAILPWMLGDAQNETSAMQGSPLALVPPITPPVPAKVVATPIPPILTPTPQAAVTSDLQELPQLTPTLFSNALNCWDGVQRTRNHSVARYLTTAKVHKKYGLTNVLLIASSMFAYASMDNRAVTFPKKSPVAMESLIDLDRTEKCLAMANVMLARRDHVDNLDLKQVSAWRLGLHLGSRALAGSSEEANATALLGKHQMNMGLTRHIPIVSYGDFFLRFPFFSLRPIDECFYLSRIVFGRHIEDAALNQLAQLRMENVNRFLALHLRLEADVLKIDKRLRRVKPDEVARFWVASVEPLIKEHSLEGVYICAGALEDSYFKAISSVARVPVIWRTKDAPTTQMQTTGHEDAAVDLLIAQAATVAMSTERSTFLLAILSRRCPMKPRRTTTLERFRNSSLFAWNPAHKSVLRTEIPTTGTLGVYNYRLEWSKSGDTTLSATEHVGCSGPWQGHCFHSLQAPPNFQ</sequence>
<accession>A0A0S4J0J6</accession>
<protein>
    <submittedName>
        <fullName evidence="2">Transmembrane protein, putative</fullName>
    </submittedName>
</protein>
<dbReference type="VEuPathDB" id="TriTrypDB:BSAL_72530"/>
<dbReference type="Gene3D" id="3.40.50.11350">
    <property type="match status" value="1"/>
</dbReference>
<keyword evidence="1" id="KW-1133">Transmembrane helix</keyword>
<evidence type="ECO:0000256" key="1">
    <source>
        <dbReference type="SAM" id="Phobius"/>
    </source>
</evidence>
<dbReference type="AlphaFoldDB" id="A0A0S4J0J6"/>
<dbReference type="Proteomes" id="UP000051952">
    <property type="component" value="Unassembled WGS sequence"/>
</dbReference>
<name>A0A0S4J0J6_BODSA</name>
<evidence type="ECO:0000313" key="2">
    <source>
        <dbReference type="EMBL" id="CUG06398.1"/>
    </source>
</evidence>
<reference evidence="3" key="1">
    <citation type="submission" date="2015-09" db="EMBL/GenBank/DDBJ databases">
        <authorList>
            <consortium name="Pathogen Informatics"/>
        </authorList>
    </citation>
    <scope>NUCLEOTIDE SEQUENCE [LARGE SCALE GENOMIC DNA]</scope>
    <source>
        <strain evidence="3">Lake Konstanz</strain>
    </source>
</reference>
<organism evidence="2 3">
    <name type="scientific">Bodo saltans</name>
    <name type="common">Flagellated protozoan</name>
    <dbReference type="NCBI Taxonomy" id="75058"/>
    <lineage>
        <taxon>Eukaryota</taxon>
        <taxon>Discoba</taxon>
        <taxon>Euglenozoa</taxon>
        <taxon>Kinetoplastea</taxon>
        <taxon>Metakinetoplastina</taxon>
        <taxon>Eubodonida</taxon>
        <taxon>Bodonidae</taxon>
        <taxon>Bodo</taxon>
    </lineage>
</organism>
<proteinExistence type="predicted"/>
<dbReference type="EMBL" id="CYKH01000586">
    <property type="protein sequence ID" value="CUG06398.1"/>
    <property type="molecule type" value="Genomic_DNA"/>
</dbReference>
<gene>
    <name evidence="2" type="ORF">BSAL_72530</name>
</gene>
<feature type="transmembrane region" description="Helical" evidence="1">
    <location>
        <begin position="23"/>
        <end position="42"/>
    </location>
</feature>
<keyword evidence="1" id="KW-0472">Membrane</keyword>
<keyword evidence="1 2" id="KW-0812">Transmembrane</keyword>
<keyword evidence="3" id="KW-1185">Reference proteome</keyword>
<evidence type="ECO:0000313" key="3">
    <source>
        <dbReference type="Proteomes" id="UP000051952"/>
    </source>
</evidence>